<accession>A0AA38PIE5</accession>
<dbReference type="AlphaFoldDB" id="A0AA38PIE5"/>
<feature type="transmembrane region" description="Helical" evidence="1">
    <location>
        <begin position="20"/>
        <end position="39"/>
    </location>
</feature>
<protein>
    <submittedName>
        <fullName evidence="2">Uncharacterized protein</fullName>
    </submittedName>
</protein>
<sequence length="111" mass="12350">MSRVSPSHQSYPLRAKKTYLNFIIITMYTVRCCLSMDAFDVDPLTYPHRPLRPPSLRPTAAATVAAVVNLAPARLAAASAKCIYHFERVAGYRSIAKSFPLCQEFVCINNS</sequence>
<reference evidence="2" key="1">
    <citation type="submission" date="2022-08" db="EMBL/GenBank/DDBJ databases">
        <authorList>
            <consortium name="DOE Joint Genome Institute"/>
            <person name="Min B."/>
            <person name="Riley R."/>
            <person name="Sierra-Patev S."/>
            <person name="Naranjo-Ortiz M."/>
            <person name="Looney B."/>
            <person name="Konkel Z."/>
            <person name="Slot J.C."/>
            <person name="Sakamoto Y."/>
            <person name="Steenwyk J.L."/>
            <person name="Rokas A."/>
            <person name="Carro J."/>
            <person name="Camarero S."/>
            <person name="Ferreira P."/>
            <person name="Molpeceres G."/>
            <person name="Ruiz-Duenas F.J."/>
            <person name="Serrano A."/>
            <person name="Henrissat B."/>
            <person name="Drula E."/>
            <person name="Hughes K.W."/>
            <person name="Mata J.L."/>
            <person name="Ishikawa N.K."/>
            <person name="Vargas-Isla R."/>
            <person name="Ushijima S."/>
            <person name="Smith C.A."/>
            <person name="Ahrendt S."/>
            <person name="Andreopoulos W."/>
            <person name="He G."/>
            <person name="Labutti K."/>
            <person name="Lipzen A."/>
            <person name="Ng V."/>
            <person name="Sandor L."/>
            <person name="Barry K."/>
            <person name="Martinez A.T."/>
            <person name="Xiao Y."/>
            <person name="Gibbons J.G."/>
            <person name="Terashima K."/>
            <person name="Hibbett D.S."/>
            <person name="Grigoriev I.V."/>
        </authorList>
    </citation>
    <scope>NUCLEOTIDE SEQUENCE</scope>
    <source>
        <strain evidence="2">TFB9207</strain>
    </source>
</reference>
<keyword evidence="1" id="KW-0472">Membrane</keyword>
<name>A0AA38PIE5_9AGAR</name>
<evidence type="ECO:0000256" key="1">
    <source>
        <dbReference type="SAM" id="Phobius"/>
    </source>
</evidence>
<proteinExistence type="predicted"/>
<evidence type="ECO:0000313" key="2">
    <source>
        <dbReference type="EMBL" id="KAJ3843296.1"/>
    </source>
</evidence>
<evidence type="ECO:0000313" key="3">
    <source>
        <dbReference type="Proteomes" id="UP001163846"/>
    </source>
</evidence>
<organism evidence="2 3">
    <name type="scientific">Lentinula raphanica</name>
    <dbReference type="NCBI Taxonomy" id="153919"/>
    <lineage>
        <taxon>Eukaryota</taxon>
        <taxon>Fungi</taxon>
        <taxon>Dikarya</taxon>
        <taxon>Basidiomycota</taxon>
        <taxon>Agaricomycotina</taxon>
        <taxon>Agaricomycetes</taxon>
        <taxon>Agaricomycetidae</taxon>
        <taxon>Agaricales</taxon>
        <taxon>Marasmiineae</taxon>
        <taxon>Omphalotaceae</taxon>
        <taxon>Lentinula</taxon>
    </lineage>
</organism>
<keyword evidence="3" id="KW-1185">Reference proteome</keyword>
<dbReference type="EMBL" id="MU805980">
    <property type="protein sequence ID" value="KAJ3843296.1"/>
    <property type="molecule type" value="Genomic_DNA"/>
</dbReference>
<keyword evidence="1" id="KW-0812">Transmembrane</keyword>
<keyword evidence="1" id="KW-1133">Transmembrane helix</keyword>
<dbReference type="Proteomes" id="UP001163846">
    <property type="component" value="Unassembled WGS sequence"/>
</dbReference>
<feature type="transmembrane region" description="Helical" evidence="1">
    <location>
        <begin position="59"/>
        <end position="77"/>
    </location>
</feature>
<comment type="caution">
    <text evidence="2">The sequence shown here is derived from an EMBL/GenBank/DDBJ whole genome shotgun (WGS) entry which is preliminary data.</text>
</comment>
<gene>
    <name evidence="2" type="ORF">F5878DRAFT_302169</name>
</gene>